<gene>
    <name evidence="2" type="ORF">OA238_c42350</name>
</gene>
<evidence type="ECO:0000313" key="2">
    <source>
        <dbReference type="EMBL" id="AGI74143.1"/>
    </source>
</evidence>
<evidence type="ECO:0000259" key="1">
    <source>
        <dbReference type="Pfam" id="PF01261"/>
    </source>
</evidence>
<keyword evidence="2" id="KW-0413">Isomerase</keyword>
<protein>
    <submittedName>
        <fullName evidence="2">Xylose isomerase TIM barrel domain-containing protein</fullName>
    </submittedName>
</protein>
<accession>M9RQY0</accession>
<dbReference type="Pfam" id="PF01261">
    <property type="entry name" value="AP_endonuc_2"/>
    <property type="match status" value="1"/>
</dbReference>
<keyword evidence="3" id="KW-1185">Reference proteome</keyword>
<dbReference type="InterPro" id="IPR036237">
    <property type="entry name" value="Xyl_isomerase-like_sf"/>
</dbReference>
<sequence>MTLAEAYQNNADTKDRKDIMKLGLGSYAYRWSIGINDQFPTKPLDAFDLLDRAEALGLEVVQYADNMPLDRYSEADHHRLYEVAQVKGLTLELGTQCFDAEEVDRYLKIGQRLHSKIMRVALDEADGHISVSELAELLRPRIDKARAAGMKIAIENHFNYPSARMIELLDKVNDDHLGVCLDVANSICANEWPEETIAMLAPYTINLHLKDYEITPDKNGVGFRIHGVLLGQGRAPIDWTLDMLKHCPADMSVILEHWLMIDDEGLDVAVAKEQPWIEQTVLAAKDYVKGR</sequence>
<dbReference type="KEGG" id="oar:OA238_c42350"/>
<dbReference type="Gene3D" id="3.20.20.150">
    <property type="entry name" value="Divalent-metal-dependent TIM barrel enzymes"/>
    <property type="match status" value="1"/>
</dbReference>
<dbReference type="PANTHER" id="PTHR12110:SF53">
    <property type="entry name" value="BLR5974 PROTEIN"/>
    <property type="match status" value="1"/>
</dbReference>
<dbReference type="InterPro" id="IPR050312">
    <property type="entry name" value="IolE/XylAMocC-like"/>
</dbReference>
<dbReference type="GO" id="GO:0016853">
    <property type="term" value="F:isomerase activity"/>
    <property type="evidence" value="ECO:0007669"/>
    <property type="project" value="UniProtKB-KW"/>
</dbReference>
<feature type="domain" description="Xylose isomerase-like TIM barrel" evidence="1">
    <location>
        <begin position="101"/>
        <end position="261"/>
    </location>
</feature>
<dbReference type="eggNOG" id="COG1082">
    <property type="taxonomic scope" value="Bacteria"/>
</dbReference>
<dbReference type="AlphaFoldDB" id="M9RQY0"/>
<proteinExistence type="predicted"/>
<name>M9RQY0_9RHOB</name>
<evidence type="ECO:0000313" key="3">
    <source>
        <dbReference type="Proteomes" id="UP000004688"/>
    </source>
</evidence>
<dbReference type="PANTHER" id="PTHR12110">
    <property type="entry name" value="HYDROXYPYRUVATE ISOMERASE"/>
    <property type="match status" value="1"/>
</dbReference>
<organism evidence="2 3">
    <name type="scientific">Octadecabacter arcticus 238</name>
    <dbReference type="NCBI Taxonomy" id="391616"/>
    <lineage>
        <taxon>Bacteria</taxon>
        <taxon>Pseudomonadati</taxon>
        <taxon>Pseudomonadota</taxon>
        <taxon>Alphaproteobacteria</taxon>
        <taxon>Rhodobacterales</taxon>
        <taxon>Roseobacteraceae</taxon>
        <taxon>Octadecabacter</taxon>
    </lineage>
</organism>
<dbReference type="Proteomes" id="UP000004688">
    <property type="component" value="Chromosome"/>
</dbReference>
<dbReference type="HOGENOM" id="CLU_076042_0_0_5"/>
<reference evidence="2 3" key="1">
    <citation type="journal article" date="2013" name="PLoS ONE">
        <title>Poles Apart: Arctic and Antarctic Octadecabacter strains Share High Genome Plasticity and a New Type of Xanthorhodopsin.</title>
        <authorList>
            <person name="Vollmers J."/>
            <person name="Voget S."/>
            <person name="Dietrich S."/>
            <person name="Gollnow K."/>
            <person name="Smits M."/>
            <person name="Meyer K."/>
            <person name="Brinkhoff T."/>
            <person name="Simon M."/>
            <person name="Daniel R."/>
        </authorList>
    </citation>
    <scope>NUCLEOTIDE SEQUENCE [LARGE SCALE GENOMIC DNA]</scope>
    <source>
        <strain evidence="2 3">238</strain>
    </source>
</reference>
<dbReference type="InterPro" id="IPR013022">
    <property type="entry name" value="Xyl_isomerase-like_TIM-brl"/>
</dbReference>
<dbReference type="STRING" id="391616.OA238_c42350"/>
<dbReference type="SUPFAM" id="SSF51658">
    <property type="entry name" value="Xylose isomerase-like"/>
    <property type="match status" value="1"/>
</dbReference>
<dbReference type="EMBL" id="CP003742">
    <property type="protein sequence ID" value="AGI74143.1"/>
    <property type="molecule type" value="Genomic_DNA"/>
</dbReference>